<dbReference type="PANTHER" id="PTHR31286:SF167">
    <property type="entry name" value="OS09G0268800 PROTEIN"/>
    <property type="match status" value="1"/>
</dbReference>
<name>A0AAW2CKP7_9ROSI</name>
<dbReference type="AlphaFoldDB" id="A0AAW2CKP7"/>
<proteinExistence type="predicted"/>
<sequence length="95" mass="10849">MGEPWSFDRHLVILTRFDGKSSTEELDYVTSFWVQIHNLPLSMMTPEVAMDIGETLGVITRMVDKSEMVGGNFMRVRVSINITQPLCRGCYVSFE</sequence>
<evidence type="ECO:0000313" key="1">
    <source>
        <dbReference type="EMBL" id="KAK9998107.1"/>
    </source>
</evidence>
<evidence type="ECO:0000313" key="2">
    <source>
        <dbReference type="Proteomes" id="UP001459277"/>
    </source>
</evidence>
<dbReference type="EMBL" id="JAZDWU010000006">
    <property type="protein sequence ID" value="KAK9998107.1"/>
    <property type="molecule type" value="Genomic_DNA"/>
</dbReference>
<keyword evidence="2" id="KW-1185">Reference proteome</keyword>
<comment type="caution">
    <text evidence="1">The sequence shown here is derived from an EMBL/GenBank/DDBJ whole genome shotgun (WGS) entry which is preliminary data.</text>
</comment>
<evidence type="ECO:0008006" key="3">
    <source>
        <dbReference type="Google" id="ProtNLM"/>
    </source>
</evidence>
<dbReference type="PANTHER" id="PTHR31286">
    <property type="entry name" value="GLYCINE-RICH CELL WALL STRUCTURAL PROTEIN 1.8-LIKE"/>
    <property type="match status" value="1"/>
</dbReference>
<protein>
    <recommendedName>
        <fullName evidence="3">DUF4283 domain-containing protein</fullName>
    </recommendedName>
</protein>
<dbReference type="InterPro" id="IPR040256">
    <property type="entry name" value="At4g02000-like"/>
</dbReference>
<accession>A0AAW2CKP7</accession>
<reference evidence="1 2" key="1">
    <citation type="submission" date="2024-01" db="EMBL/GenBank/DDBJ databases">
        <title>A telomere-to-telomere, gap-free genome of sweet tea (Lithocarpus litseifolius).</title>
        <authorList>
            <person name="Zhou J."/>
        </authorList>
    </citation>
    <scope>NUCLEOTIDE SEQUENCE [LARGE SCALE GENOMIC DNA]</scope>
    <source>
        <strain evidence="1">Zhou-2022a</strain>
        <tissue evidence="1">Leaf</tissue>
    </source>
</reference>
<gene>
    <name evidence="1" type="ORF">SO802_017710</name>
</gene>
<organism evidence="1 2">
    <name type="scientific">Lithocarpus litseifolius</name>
    <dbReference type="NCBI Taxonomy" id="425828"/>
    <lineage>
        <taxon>Eukaryota</taxon>
        <taxon>Viridiplantae</taxon>
        <taxon>Streptophyta</taxon>
        <taxon>Embryophyta</taxon>
        <taxon>Tracheophyta</taxon>
        <taxon>Spermatophyta</taxon>
        <taxon>Magnoliopsida</taxon>
        <taxon>eudicotyledons</taxon>
        <taxon>Gunneridae</taxon>
        <taxon>Pentapetalae</taxon>
        <taxon>rosids</taxon>
        <taxon>fabids</taxon>
        <taxon>Fagales</taxon>
        <taxon>Fagaceae</taxon>
        <taxon>Lithocarpus</taxon>
    </lineage>
</organism>
<dbReference type="Proteomes" id="UP001459277">
    <property type="component" value="Unassembled WGS sequence"/>
</dbReference>